<dbReference type="GeneID" id="113718587"/>
<keyword evidence="1" id="KW-0175">Coiled coil</keyword>
<proteinExistence type="predicted"/>
<reference evidence="2" key="1">
    <citation type="journal article" date="2025" name="Foods">
        <title>Unveiling the Microbial Signatures of Arabica Coffee Cherries: Insights into Ripeness Specific Diversity, Functional Traits, and Implications for Quality and Safety.</title>
        <authorList>
            <consortium name="RefSeq"/>
            <person name="Tenea G.N."/>
            <person name="Cifuentes V."/>
            <person name="Reyes P."/>
            <person name="Cevallos-Vallejos M."/>
        </authorList>
    </citation>
    <scope>NUCLEOTIDE SEQUENCE [LARGE SCALE GENOMIC DNA]</scope>
</reference>
<evidence type="ECO:0000313" key="5">
    <source>
        <dbReference type="RefSeq" id="XP_071928273.1"/>
    </source>
</evidence>
<reference evidence="3 4" key="2">
    <citation type="submission" date="2025-05" db="UniProtKB">
        <authorList>
            <consortium name="RefSeq"/>
        </authorList>
    </citation>
    <scope>IDENTIFICATION</scope>
    <source>
        <tissue evidence="3 4">Leaves</tissue>
    </source>
</reference>
<accession>A0A6P6VBF1</accession>
<organism evidence="2 3">
    <name type="scientific">Coffea arabica</name>
    <name type="common">Arabian coffee</name>
    <dbReference type="NCBI Taxonomy" id="13443"/>
    <lineage>
        <taxon>Eukaryota</taxon>
        <taxon>Viridiplantae</taxon>
        <taxon>Streptophyta</taxon>
        <taxon>Embryophyta</taxon>
        <taxon>Tracheophyta</taxon>
        <taxon>Spermatophyta</taxon>
        <taxon>Magnoliopsida</taxon>
        <taxon>eudicotyledons</taxon>
        <taxon>Gunneridae</taxon>
        <taxon>Pentapetalae</taxon>
        <taxon>asterids</taxon>
        <taxon>lamiids</taxon>
        <taxon>Gentianales</taxon>
        <taxon>Rubiaceae</taxon>
        <taxon>Ixoroideae</taxon>
        <taxon>Gardenieae complex</taxon>
        <taxon>Bertiereae - Coffeeae clade</taxon>
        <taxon>Coffeeae</taxon>
        <taxon>Coffea</taxon>
    </lineage>
</organism>
<gene>
    <name evidence="3" type="primary">LOC113718587</name>
    <name evidence="4" type="synonym">LOC140021403</name>
    <name evidence="5" type="synonym">LOC140021408</name>
</gene>
<sequence length="582" mass="67798">MPIIKVRSSSAAGLTEGRMAYDDVVYLLVEEVDELTTILGKILNIKVLQAKLFIEKVVEVIRVLEMEGPPTLPDQLVEDIAPLALPVGDFARRTKLLITSPLYDEYRMNIRRGWERMLSREVPELVEQIGLNENKLEKFLDESDFYSSWEDLRHNSAFLPCRDAVMDLLQSCRELKDAMNFFSEVGTESAFLCQHLKFLLCFAELCGRSNEWRCRQFVNGIMDVANKALDALECADIDSLRSEMREFKSNVYASAELVKENCVEKTAKEFFDGKNGKRLVLLETLERLHSFTEEIDTTCGKLGSEDRQSHNASFGRNGFPSLSVIREKFARGDLPSLPITYYLRAFPLIERRKRGRVSVRSGIRRPNKQVHYLRASGGKRRRASNIILERQMNRIESRFDLIEPSLGLVLSNSNSNSNSTSCQSEYQVQGQTLALIRARALELEREQERERELVLVLERKLELVQLELELAIELVQLDHERERQLQLELELELELELQLVLELKLERQRELMLKLECQRQLVLKLKLERQRELMLLERRLELVLLERRCQLKLEFELVRQRELVLKLEHELELEFESERNSS</sequence>
<name>A0A6P6VBF1_COFAR</name>
<dbReference type="AlphaFoldDB" id="A0A6P6VBF1"/>
<dbReference type="Proteomes" id="UP001652660">
    <property type="component" value="Chromosome 11e"/>
</dbReference>
<dbReference type="RefSeq" id="XP_027099282.2">
    <property type="nucleotide sequence ID" value="XM_027243481.2"/>
</dbReference>
<dbReference type="RefSeq" id="XP_071928269.1">
    <property type="nucleotide sequence ID" value="XM_072072168.1"/>
</dbReference>
<evidence type="ECO:0000313" key="3">
    <source>
        <dbReference type="RefSeq" id="XP_027099282.2"/>
    </source>
</evidence>
<feature type="coiled-coil region" evidence="1">
    <location>
        <begin position="433"/>
        <end position="460"/>
    </location>
</feature>
<protein>
    <submittedName>
        <fullName evidence="3 4">Uncharacterized protein</fullName>
    </submittedName>
</protein>
<evidence type="ECO:0000313" key="4">
    <source>
        <dbReference type="RefSeq" id="XP_071928269.1"/>
    </source>
</evidence>
<evidence type="ECO:0000313" key="2">
    <source>
        <dbReference type="Proteomes" id="UP001652660"/>
    </source>
</evidence>
<evidence type="ECO:0000256" key="1">
    <source>
        <dbReference type="SAM" id="Coils"/>
    </source>
</evidence>
<dbReference type="RefSeq" id="XP_071928273.1">
    <property type="nucleotide sequence ID" value="XM_072072172.1"/>
</dbReference>
<keyword evidence="2" id="KW-1185">Reference proteome</keyword>